<dbReference type="InterPro" id="IPR011009">
    <property type="entry name" value="Kinase-like_dom_sf"/>
</dbReference>
<evidence type="ECO:0000256" key="7">
    <source>
        <dbReference type="SAM" id="MobiDB-lite"/>
    </source>
</evidence>
<keyword evidence="5" id="KW-0472">Membrane</keyword>
<evidence type="ECO:0000256" key="3">
    <source>
        <dbReference type="ARBA" id="ARBA00022729"/>
    </source>
</evidence>
<gene>
    <name evidence="9" type="ORF">J5N97_026778</name>
</gene>
<feature type="domain" description="Serine-threonine/tyrosine-protein kinase catalytic" evidence="8">
    <location>
        <begin position="94"/>
        <end position="159"/>
    </location>
</feature>
<dbReference type="AlphaFoldDB" id="A0A9D5H731"/>
<dbReference type="GO" id="GO:0016020">
    <property type="term" value="C:membrane"/>
    <property type="evidence" value="ECO:0007669"/>
    <property type="project" value="UniProtKB-SubCell"/>
</dbReference>
<reference evidence="9" key="2">
    <citation type="journal article" date="2022" name="Hortic Res">
        <title>The genome of Dioscorea zingiberensis sheds light on the biosynthesis, origin and evolution of the medicinally important diosgenin saponins.</title>
        <authorList>
            <person name="Li Y."/>
            <person name="Tan C."/>
            <person name="Li Z."/>
            <person name="Guo J."/>
            <person name="Li S."/>
            <person name="Chen X."/>
            <person name="Wang C."/>
            <person name="Dai X."/>
            <person name="Yang H."/>
            <person name="Song W."/>
            <person name="Hou L."/>
            <person name="Xu J."/>
            <person name="Tong Z."/>
            <person name="Xu A."/>
            <person name="Yuan X."/>
            <person name="Wang W."/>
            <person name="Yang Q."/>
            <person name="Chen L."/>
            <person name="Sun Z."/>
            <person name="Wang K."/>
            <person name="Pan B."/>
            <person name="Chen J."/>
            <person name="Bao Y."/>
            <person name="Liu F."/>
            <person name="Qi X."/>
            <person name="Gang D.R."/>
            <person name="Wen J."/>
            <person name="Li J."/>
        </authorList>
    </citation>
    <scope>NUCLEOTIDE SEQUENCE</scope>
    <source>
        <strain evidence="9">Dzin_1.0</strain>
    </source>
</reference>
<dbReference type="GO" id="GO:0004672">
    <property type="term" value="F:protein kinase activity"/>
    <property type="evidence" value="ECO:0007669"/>
    <property type="project" value="InterPro"/>
</dbReference>
<sequence>MSAKSIFTSWKRDVIVICLSVVVVGIKIYSRYKHIIKRWENTYLAAATKTPFATIPDSKVENATVKNFINEIAREKPIRFTWQQLAGFTRNYATRLGSGGFGVVYKGEFANGIAVAVKVLNGDLGYKIAKEQFMAEMGTIGRTFHANIVRIYGFCFDSKHEIEERGENTDLAAATETPLATIKNSDIKNATVENFLNEIAREKPIRFTGQQLAGFTRDYATRLGSSGYGDIYKGEFPNGIAVAVKVLNGDLDYKSAEQQFIAEALCFIMIRWRVGNLFGTYGSDHFHIPASSYVKNSWQWNLVELETLMAKTKSKGASKGDASLSGTSPVIPPPRPPRPLKISSSTNPEQSQSQSQGAPTPPSPLPPLDTHTSGSSPDVPDNVPRGPDIFYERPPELFNARAAAASSSNSNAAQNDSTTRGKEPMLEEEVEEDDDDSDDY</sequence>
<dbReference type="InterPro" id="IPR017441">
    <property type="entry name" value="Protein_kinase_ATP_BS"/>
</dbReference>
<keyword evidence="10" id="KW-1185">Reference proteome</keyword>
<dbReference type="SUPFAM" id="SSF56112">
    <property type="entry name" value="Protein kinase-like (PK-like)"/>
    <property type="match status" value="2"/>
</dbReference>
<dbReference type="PANTHER" id="PTHR47974:SF9">
    <property type="entry name" value="RECEPTOR-LIKE SERINE_THREONINE-PROTEIN KINASE"/>
    <property type="match status" value="1"/>
</dbReference>
<evidence type="ECO:0000313" key="10">
    <source>
        <dbReference type="Proteomes" id="UP001085076"/>
    </source>
</evidence>
<evidence type="ECO:0000256" key="5">
    <source>
        <dbReference type="ARBA" id="ARBA00023136"/>
    </source>
</evidence>
<dbReference type="PANTHER" id="PTHR47974">
    <property type="entry name" value="OS07G0415500 PROTEIN"/>
    <property type="match status" value="1"/>
</dbReference>
<dbReference type="Gene3D" id="3.30.200.20">
    <property type="entry name" value="Phosphorylase Kinase, domain 1"/>
    <property type="match status" value="2"/>
</dbReference>
<comment type="caution">
    <text evidence="9">The sequence shown here is derived from an EMBL/GenBank/DDBJ whole genome shotgun (WGS) entry which is preliminary data.</text>
</comment>
<feature type="compositionally biased region" description="Acidic residues" evidence="7">
    <location>
        <begin position="426"/>
        <end position="440"/>
    </location>
</feature>
<name>A0A9D5H731_9LILI</name>
<feature type="compositionally biased region" description="Pro residues" evidence="7">
    <location>
        <begin position="330"/>
        <end position="339"/>
    </location>
</feature>
<evidence type="ECO:0000259" key="8">
    <source>
        <dbReference type="Pfam" id="PF07714"/>
    </source>
</evidence>
<evidence type="ECO:0000313" key="9">
    <source>
        <dbReference type="EMBL" id="KAJ0965640.1"/>
    </source>
</evidence>
<dbReference type="PROSITE" id="PS00107">
    <property type="entry name" value="PROTEIN_KINASE_ATP"/>
    <property type="match status" value="1"/>
</dbReference>
<keyword evidence="3" id="KW-0732">Signal</keyword>
<accession>A0A9D5H731</accession>
<proteinExistence type="predicted"/>
<evidence type="ECO:0000256" key="6">
    <source>
        <dbReference type="PROSITE-ProRule" id="PRU10141"/>
    </source>
</evidence>
<dbReference type="GO" id="GO:0005524">
    <property type="term" value="F:ATP binding"/>
    <property type="evidence" value="ECO:0007669"/>
    <property type="project" value="UniProtKB-UniRule"/>
</dbReference>
<keyword evidence="6" id="KW-0547">Nucleotide-binding</keyword>
<dbReference type="InterPro" id="IPR001245">
    <property type="entry name" value="Ser-Thr/Tyr_kinase_cat_dom"/>
</dbReference>
<evidence type="ECO:0000256" key="1">
    <source>
        <dbReference type="ARBA" id="ARBA00004167"/>
    </source>
</evidence>
<feature type="region of interest" description="Disordered" evidence="7">
    <location>
        <begin position="314"/>
        <end position="440"/>
    </location>
</feature>
<feature type="binding site" evidence="6">
    <location>
        <position position="118"/>
    </location>
    <ligand>
        <name>ATP</name>
        <dbReference type="ChEBI" id="CHEBI:30616"/>
    </ligand>
</feature>
<reference evidence="9" key="1">
    <citation type="submission" date="2021-03" db="EMBL/GenBank/DDBJ databases">
        <authorList>
            <person name="Li Z."/>
            <person name="Yang C."/>
        </authorList>
    </citation>
    <scope>NUCLEOTIDE SEQUENCE</scope>
    <source>
        <strain evidence="9">Dzin_1.0</strain>
        <tissue evidence="9">Leaf</tissue>
    </source>
</reference>
<protein>
    <recommendedName>
        <fullName evidence="8">Serine-threonine/tyrosine-protein kinase catalytic domain-containing protein</fullName>
    </recommendedName>
</protein>
<feature type="compositionally biased region" description="Low complexity" evidence="7">
    <location>
        <begin position="399"/>
        <end position="415"/>
    </location>
</feature>
<organism evidence="9 10">
    <name type="scientific">Dioscorea zingiberensis</name>
    <dbReference type="NCBI Taxonomy" id="325984"/>
    <lineage>
        <taxon>Eukaryota</taxon>
        <taxon>Viridiplantae</taxon>
        <taxon>Streptophyta</taxon>
        <taxon>Embryophyta</taxon>
        <taxon>Tracheophyta</taxon>
        <taxon>Spermatophyta</taxon>
        <taxon>Magnoliopsida</taxon>
        <taxon>Liliopsida</taxon>
        <taxon>Dioscoreales</taxon>
        <taxon>Dioscoreaceae</taxon>
        <taxon>Dioscorea</taxon>
    </lineage>
</organism>
<dbReference type="EMBL" id="JAGGNH010000008">
    <property type="protein sequence ID" value="KAJ0965640.1"/>
    <property type="molecule type" value="Genomic_DNA"/>
</dbReference>
<keyword evidence="4" id="KW-1133">Transmembrane helix</keyword>
<keyword evidence="6" id="KW-0067">ATP-binding</keyword>
<evidence type="ECO:0000256" key="2">
    <source>
        <dbReference type="ARBA" id="ARBA00022692"/>
    </source>
</evidence>
<dbReference type="Proteomes" id="UP001085076">
    <property type="component" value="Miscellaneous, Linkage group lg08"/>
</dbReference>
<comment type="subcellular location">
    <subcellularLocation>
        <location evidence="1">Membrane</location>
        <topology evidence="1">Single-pass membrane protein</topology>
    </subcellularLocation>
</comment>
<keyword evidence="2" id="KW-0812">Transmembrane</keyword>
<dbReference type="Pfam" id="PF07714">
    <property type="entry name" value="PK_Tyr_Ser-Thr"/>
    <property type="match status" value="1"/>
</dbReference>
<dbReference type="OrthoDB" id="4062651at2759"/>
<evidence type="ECO:0000256" key="4">
    <source>
        <dbReference type="ARBA" id="ARBA00022989"/>
    </source>
</evidence>
<feature type="compositionally biased region" description="Polar residues" evidence="7">
    <location>
        <begin position="342"/>
        <end position="358"/>
    </location>
</feature>